<evidence type="ECO:0000313" key="1">
    <source>
        <dbReference type="EMBL" id="QWG18484.1"/>
    </source>
</evidence>
<proteinExistence type="predicted"/>
<dbReference type="KEGG" id="bsei:KMZ68_00830"/>
<dbReference type="EMBL" id="CP076135">
    <property type="protein sequence ID" value="QWG18484.1"/>
    <property type="molecule type" value="Genomic_DNA"/>
</dbReference>
<name>A0A975NQY8_9BRAD</name>
<dbReference type="RefSeq" id="WP_215614060.1">
    <property type="nucleotide sequence ID" value="NZ_CP076135.1"/>
</dbReference>
<dbReference type="AlphaFoldDB" id="A0A975NQY8"/>
<accession>A0A975NQY8</accession>
<reference evidence="1" key="1">
    <citation type="submission" date="2021-06" db="EMBL/GenBank/DDBJ databases">
        <title>Bradyrhizobium sp. S2-11-2 Genome sequencing.</title>
        <authorList>
            <person name="Jin L."/>
        </authorList>
    </citation>
    <scope>NUCLEOTIDE SEQUENCE</scope>
    <source>
        <strain evidence="1">S2-11-2</strain>
    </source>
</reference>
<dbReference type="Proteomes" id="UP000680805">
    <property type="component" value="Chromosome"/>
</dbReference>
<evidence type="ECO:0000313" key="2">
    <source>
        <dbReference type="Proteomes" id="UP000680805"/>
    </source>
</evidence>
<gene>
    <name evidence="1" type="ORF">KMZ68_00830</name>
</gene>
<organism evidence="1 2">
    <name type="scientific">Bradyrhizobium sediminis</name>
    <dbReference type="NCBI Taxonomy" id="2840469"/>
    <lineage>
        <taxon>Bacteria</taxon>
        <taxon>Pseudomonadati</taxon>
        <taxon>Pseudomonadota</taxon>
        <taxon>Alphaproteobacteria</taxon>
        <taxon>Hyphomicrobiales</taxon>
        <taxon>Nitrobacteraceae</taxon>
        <taxon>Bradyrhizobium</taxon>
    </lineage>
</organism>
<protein>
    <submittedName>
        <fullName evidence="1">Uncharacterized protein</fullName>
    </submittedName>
</protein>
<sequence>MVSFLKLLARACFTGRGDGSAAHAQRIAEIQDQFREALAEETALARAHQSDSYYTSARGHNVGHDEMVAVVYAEKIVLAPSAAESGDPVSYAHRLLGDLEVIKTDYRIAEDDPDGYGIGTLHSISRKLEAFAR</sequence>